<protein>
    <submittedName>
        <fullName evidence="1">Uncharacterized protein</fullName>
    </submittedName>
</protein>
<proteinExistence type="predicted"/>
<dbReference type="Proteomes" id="UP000231987">
    <property type="component" value="Unassembled WGS sequence"/>
</dbReference>
<evidence type="ECO:0000313" key="2">
    <source>
        <dbReference type="Proteomes" id="UP000231987"/>
    </source>
</evidence>
<dbReference type="EMBL" id="NJGD01000014">
    <property type="protein sequence ID" value="PJR12795.1"/>
    <property type="molecule type" value="Genomic_DNA"/>
</dbReference>
<reference evidence="1 2" key="1">
    <citation type="submission" date="2017-06" db="EMBL/GenBank/DDBJ databases">
        <title>Ensifer strains isolated from leguminous trees and herbs display diverse denitrification phenotypes with some acting as strong N2O sinks.</title>
        <authorList>
            <person name="Woliy K."/>
            <person name="Mania D."/>
            <person name="Bakken L.R."/>
            <person name="Frostegard A."/>
        </authorList>
    </citation>
    <scope>NUCLEOTIDE SEQUENCE [LARGE SCALE GENOMIC DNA]</scope>
    <source>
        <strain evidence="1 2">AC50a</strain>
    </source>
</reference>
<dbReference type="RefSeq" id="WP_100673848.1">
    <property type="nucleotide sequence ID" value="NZ_NJGD01000014.1"/>
</dbReference>
<evidence type="ECO:0000313" key="1">
    <source>
        <dbReference type="EMBL" id="PJR12795.1"/>
    </source>
</evidence>
<gene>
    <name evidence="1" type="ORF">CEJ86_24780</name>
</gene>
<comment type="caution">
    <text evidence="1">The sequence shown here is derived from an EMBL/GenBank/DDBJ whole genome shotgun (WGS) entry which is preliminary data.</text>
</comment>
<organism evidence="1 2">
    <name type="scientific">Rhizobium meliloti</name>
    <name type="common">Ensifer meliloti</name>
    <name type="synonym">Sinorhizobium meliloti</name>
    <dbReference type="NCBI Taxonomy" id="382"/>
    <lineage>
        <taxon>Bacteria</taxon>
        <taxon>Pseudomonadati</taxon>
        <taxon>Pseudomonadota</taxon>
        <taxon>Alphaproteobacteria</taxon>
        <taxon>Hyphomicrobiales</taxon>
        <taxon>Rhizobiaceae</taxon>
        <taxon>Sinorhizobium/Ensifer group</taxon>
        <taxon>Sinorhizobium</taxon>
    </lineage>
</organism>
<accession>A0A2J0YWZ2</accession>
<dbReference type="AlphaFoldDB" id="A0A2J0YWZ2"/>
<name>A0A2J0YWZ2_RHIML</name>
<sequence>MADHVWTQITIGGELDREGIDALIEALFDDFHGYDQSPDEALLEAVRNSAQFMFQGQCSGDPDITVAVCKARGLTYSFCFDSHAEWDAGGKYWTPGMAMHEEFSCSSAFRPVICLKEIGERLADGSLARHLEDVHIWSGDKHFPALKLREA</sequence>